<reference evidence="1" key="1">
    <citation type="submission" date="2021-03" db="EMBL/GenBank/DDBJ databases">
        <authorList>
            <person name="Bekaert M."/>
        </authorList>
    </citation>
    <scope>NUCLEOTIDE SEQUENCE</scope>
</reference>
<comment type="caution">
    <text evidence="1">The sequence shown here is derived from an EMBL/GenBank/DDBJ whole genome shotgun (WGS) entry which is preliminary data.</text>
</comment>
<sequence length="235" mass="26662">MVPSVVNTPLPVDLPYEEQKTICLSYYLKECAIPPALIFKLIATAVITWPLKEIDGRPCLFSQSAILNIDVNNELLIATKDQRVILYLTNKVSRDRISPDVAASIQECLSTETLSPSNHQLVQIVNLMSLEYFRPFIIFLGLSVNKWEDILFQYRVNGLMGVKLMAMYVLKNGKGNHQSKSQIQRLVEIFGFHRDLASSPLSDTDSSTLQEIPSDEVLNLLPRKWEIALLNLDWN</sequence>
<evidence type="ECO:0000313" key="2">
    <source>
        <dbReference type="Proteomes" id="UP000683360"/>
    </source>
</evidence>
<keyword evidence="2" id="KW-1185">Reference proteome</keyword>
<dbReference type="AlphaFoldDB" id="A0A8S3QCQ9"/>
<gene>
    <name evidence="1" type="ORF">MEDL_8044</name>
</gene>
<dbReference type="Proteomes" id="UP000683360">
    <property type="component" value="Unassembled WGS sequence"/>
</dbReference>
<dbReference type="EMBL" id="CAJPWZ010000457">
    <property type="protein sequence ID" value="CAG2192913.1"/>
    <property type="molecule type" value="Genomic_DNA"/>
</dbReference>
<evidence type="ECO:0000313" key="1">
    <source>
        <dbReference type="EMBL" id="CAG2192913.1"/>
    </source>
</evidence>
<name>A0A8S3QCQ9_MYTED</name>
<organism evidence="1 2">
    <name type="scientific">Mytilus edulis</name>
    <name type="common">Blue mussel</name>
    <dbReference type="NCBI Taxonomy" id="6550"/>
    <lineage>
        <taxon>Eukaryota</taxon>
        <taxon>Metazoa</taxon>
        <taxon>Spiralia</taxon>
        <taxon>Lophotrochozoa</taxon>
        <taxon>Mollusca</taxon>
        <taxon>Bivalvia</taxon>
        <taxon>Autobranchia</taxon>
        <taxon>Pteriomorphia</taxon>
        <taxon>Mytilida</taxon>
        <taxon>Mytiloidea</taxon>
        <taxon>Mytilidae</taxon>
        <taxon>Mytilinae</taxon>
        <taxon>Mytilus</taxon>
    </lineage>
</organism>
<accession>A0A8S3QCQ9</accession>
<proteinExistence type="predicted"/>
<protein>
    <submittedName>
        <fullName evidence="1">Uncharacterized protein</fullName>
    </submittedName>
</protein>